<feature type="compositionally biased region" description="Polar residues" evidence="1">
    <location>
        <begin position="15"/>
        <end position="27"/>
    </location>
</feature>
<evidence type="ECO:0000313" key="3">
    <source>
        <dbReference type="Proteomes" id="UP001159641"/>
    </source>
</evidence>
<evidence type="ECO:0000256" key="1">
    <source>
        <dbReference type="SAM" id="MobiDB-lite"/>
    </source>
</evidence>
<reference evidence="2 3" key="1">
    <citation type="submission" date="2022-11" db="EMBL/GenBank/DDBJ databases">
        <title>Whole genome sequence of Eschrichtius robustus ER-17-0199.</title>
        <authorList>
            <person name="Bruniche-Olsen A."/>
            <person name="Black A.N."/>
            <person name="Fields C.J."/>
            <person name="Walden K."/>
            <person name="Dewoody J.A."/>
        </authorList>
    </citation>
    <scope>NUCLEOTIDE SEQUENCE [LARGE SCALE GENOMIC DNA]</scope>
    <source>
        <strain evidence="2">ER-17-0199</strain>
        <tissue evidence="2">Blubber</tissue>
    </source>
</reference>
<proteinExistence type="predicted"/>
<dbReference type="AlphaFoldDB" id="A0AB34HST2"/>
<organism evidence="2 3">
    <name type="scientific">Eschrichtius robustus</name>
    <name type="common">California gray whale</name>
    <name type="synonym">Eschrichtius gibbosus</name>
    <dbReference type="NCBI Taxonomy" id="9764"/>
    <lineage>
        <taxon>Eukaryota</taxon>
        <taxon>Metazoa</taxon>
        <taxon>Chordata</taxon>
        <taxon>Craniata</taxon>
        <taxon>Vertebrata</taxon>
        <taxon>Euteleostomi</taxon>
        <taxon>Mammalia</taxon>
        <taxon>Eutheria</taxon>
        <taxon>Laurasiatheria</taxon>
        <taxon>Artiodactyla</taxon>
        <taxon>Whippomorpha</taxon>
        <taxon>Cetacea</taxon>
        <taxon>Mysticeti</taxon>
        <taxon>Eschrichtiidae</taxon>
        <taxon>Eschrichtius</taxon>
    </lineage>
</organism>
<protein>
    <submittedName>
        <fullName evidence="2">Uncharacterized protein</fullName>
    </submittedName>
</protein>
<gene>
    <name evidence="2" type="ORF">J1605_003346</name>
</gene>
<dbReference type="EMBL" id="JAIQCJ010000871">
    <property type="protein sequence ID" value="KAJ8794200.1"/>
    <property type="molecule type" value="Genomic_DNA"/>
</dbReference>
<feature type="region of interest" description="Disordered" evidence="1">
    <location>
        <begin position="1"/>
        <end position="27"/>
    </location>
</feature>
<keyword evidence="3" id="KW-1185">Reference proteome</keyword>
<name>A0AB34HST2_ESCRO</name>
<comment type="caution">
    <text evidence="2">The sequence shown here is derived from an EMBL/GenBank/DDBJ whole genome shotgun (WGS) entry which is preliminary data.</text>
</comment>
<sequence>MEAPFGHQMLISRRGSPTGTLLATDTNDLPRDLSQGAGNSSASCSLVSNLDTCYLSFVRAGTVSGLLTSVSPEPSIVTGRQQVFNKRLLD</sequence>
<accession>A0AB34HST2</accession>
<dbReference type="Proteomes" id="UP001159641">
    <property type="component" value="Unassembled WGS sequence"/>
</dbReference>
<evidence type="ECO:0000313" key="2">
    <source>
        <dbReference type="EMBL" id="KAJ8794200.1"/>
    </source>
</evidence>